<keyword evidence="2" id="KW-1185">Reference proteome</keyword>
<evidence type="ECO:0000313" key="2">
    <source>
        <dbReference type="Proteomes" id="UP000716322"/>
    </source>
</evidence>
<proteinExistence type="predicted"/>
<organism evidence="1 2">
    <name type="scientific">Telluria antibiotica</name>
    <dbReference type="NCBI Taxonomy" id="2717319"/>
    <lineage>
        <taxon>Bacteria</taxon>
        <taxon>Pseudomonadati</taxon>
        <taxon>Pseudomonadota</taxon>
        <taxon>Betaproteobacteria</taxon>
        <taxon>Burkholderiales</taxon>
        <taxon>Oxalobacteraceae</taxon>
        <taxon>Telluria group</taxon>
        <taxon>Telluria</taxon>
    </lineage>
</organism>
<evidence type="ECO:0000313" key="1">
    <source>
        <dbReference type="EMBL" id="NIA56987.1"/>
    </source>
</evidence>
<keyword evidence="1" id="KW-0449">Lipoprotein</keyword>
<name>A0ABX0PJK4_9BURK</name>
<reference evidence="1 2" key="1">
    <citation type="submission" date="2020-03" db="EMBL/GenBank/DDBJ databases">
        <title>Genome sequence of strain Massilia sp. TW-1.</title>
        <authorList>
            <person name="Chaudhary D.K."/>
        </authorList>
    </citation>
    <scope>NUCLEOTIDE SEQUENCE [LARGE SCALE GENOMIC DNA]</scope>
    <source>
        <strain evidence="1 2">TW-1</strain>
    </source>
</reference>
<dbReference type="Proteomes" id="UP000716322">
    <property type="component" value="Unassembled WGS sequence"/>
</dbReference>
<dbReference type="EMBL" id="JAAQOM010000018">
    <property type="protein sequence ID" value="NIA56987.1"/>
    <property type="molecule type" value="Genomic_DNA"/>
</dbReference>
<protein>
    <submittedName>
        <fullName evidence="1">Entry exclusion lipoprotein TrbK</fullName>
    </submittedName>
</protein>
<accession>A0ABX0PJK4</accession>
<gene>
    <name evidence="1" type="primary">trbK</name>
    <name evidence="1" type="ORF">HAV22_25515</name>
</gene>
<dbReference type="NCBIfam" id="TIGR04359">
    <property type="entry name" value="TrbK_RP4"/>
    <property type="match status" value="1"/>
</dbReference>
<comment type="caution">
    <text evidence="1">The sequence shown here is derived from an EMBL/GenBank/DDBJ whole genome shotgun (WGS) entry which is preliminary data.</text>
</comment>
<sequence>MNATQFFVVLFLGAGALSACSDRADTVASPNCVELATGKLSEAQQIELAKKCPRAGPSFKPSPARNW</sequence>
<dbReference type="InterPro" id="IPR027584">
    <property type="entry name" value="TrbK_RP4"/>
</dbReference>
<dbReference type="RefSeq" id="WP_166863125.1">
    <property type="nucleotide sequence ID" value="NZ_JAAQOM010000018.1"/>
</dbReference>